<dbReference type="GeneID" id="108561433"/>
<dbReference type="CDD" id="cd23992">
    <property type="entry name" value="PBP_GOBP"/>
    <property type="match status" value="1"/>
</dbReference>
<evidence type="ECO:0000256" key="5">
    <source>
        <dbReference type="SAM" id="SignalP"/>
    </source>
</evidence>
<keyword evidence="3" id="KW-0964">Secreted</keyword>
<evidence type="ECO:0000256" key="3">
    <source>
        <dbReference type="ARBA" id="ARBA00022525"/>
    </source>
</evidence>
<comment type="similarity">
    <text evidence="2">Belongs to the PBP/GOBP family.</text>
</comment>
<evidence type="ECO:0000256" key="4">
    <source>
        <dbReference type="ARBA" id="ARBA00022729"/>
    </source>
</evidence>
<organism evidence="6 7">
    <name type="scientific">Nicrophorus vespilloides</name>
    <name type="common">Boreal carrion beetle</name>
    <dbReference type="NCBI Taxonomy" id="110193"/>
    <lineage>
        <taxon>Eukaryota</taxon>
        <taxon>Metazoa</taxon>
        <taxon>Ecdysozoa</taxon>
        <taxon>Arthropoda</taxon>
        <taxon>Hexapoda</taxon>
        <taxon>Insecta</taxon>
        <taxon>Pterygota</taxon>
        <taxon>Neoptera</taxon>
        <taxon>Endopterygota</taxon>
        <taxon>Coleoptera</taxon>
        <taxon>Polyphaga</taxon>
        <taxon>Staphyliniformia</taxon>
        <taxon>Silphidae</taxon>
        <taxon>Nicrophorinae</taxon>
        <taxon>Nicrophorus</taxon>
    </lineage>
</organism>
<dbReference type="SMART" id="SM00708">
    <property type="entry name" value="PhBP"/>
    <property type="match status" value="1"/>
</dbReference>
<proteinExistence type="inferred from homology"/>
<dbReference type="InterPro" id="IPR006170">
    <property type="entry name" value="PBP/GOBP"/>
</dbReference>
<accession>A0ABM1MJV6</accession>
<comment type="subcellular location">
    <subcellularLocation>
        <location evidence="1">Secreted</location>
    </subcellularLocation>
</comment>
<reference evidence="7" key="1">
    <citation type="submission" date="2025-08" db="UniProtKB">
        <authorList>
            <consortium name="RefSeq"/>
        </authorList>
    </citation>
    <scope>IDENTIFICATION</scope>
    <source>
        <tissue evidence="7">Whole Larva</tissue>
    </source>
</reference>
<gene>
    <name evidence="7" type="primary">LOC108561433</name>
</gene>
<evidence type="ECO:0000313" key="7">
    <source>
        <dbReference type="RefSeq" id="XP_017774856.1"/>
    </source>
</evidence>
<keyword evidence="6" id="KW-1185">Reference proteome</keyword>
<dbReference type="PANTHER" id="PTHR11857:SF43">
    <property type="entry name" value="GEO07291P1-RELATED"/>
    <property type="match status" value="1"/>
</dbReference>
<dbReference type="PANTHER" id="PTHR11857">
    <property type="entry name" value="ODORANT BINDING PROTEIN-RELATED"/>
    <property type="match status" value="1"/>
</dbReference>
<feature type="signal peptide" evidence="5">
    <location>
        <begin position="1"/>
        <end position="19"/>
    </location>
</feature>
<dbReference type="Gene3D" id="1.10.238.20">
    <property type="entry name" value="Pheromone/general odorant binding protein domain"/>
    <property type="match status" value="1"/>
</dbReference>
<protein>
    <submittedName>
        <fullName evidence="7">General odorant-binding protein 83a-like</fullName>
    </submittedName>
</protein>
<evidence type="ECO:0000256" key="2">
    <source>
        <dbReference type="ARBA" id="ARBA00008098"/>
    </source>
</evidence>
<name>A0ABM1MJV6_NICVS</name>
<dbReference type="Proteomes" id="UP000695000">
    <property type="component" value="Unplaced"/>
</dbReference>
<keyword evidence="4 5" id="KW-0732">Signal</keyword>
<feature type="chain" id="PRO_5046417331" evidence="5">
    <location>
        <begin position="20"/>
        <end position="142"/>
    </location>
</feature>
<sequence length="142" mass="16201">MQKAVLVLFLAFAVIELNAIPPEMRAILPPEIVDFILGLRKICTAKIGGLTDADIETYKITNTDEKFKCYMKCMLHEAKWMSPDGTIHYEHILDGMHADVKPILEEIFEKCRDIPDSPEECGKAYNFHVCIAKADPKRYFLP</sequence>
<dbReference type="Pfam" id="PF01395">
    <property type="entry name" value="PBP_GOBP"/>
    <property type="match status" value="1"/>
</dbReference>
<dbReference type="InterPro" id="IPR036728">
    <property type="entry name" value="PBP_GOBP_sf"/>
</dbReference>
<evidence type="ECO:0000313" key="6">
    <source>
        <dbReference type="Proteomes" id="UP000695000"/>
    </source>
</evidence>
<dbReference type="SUPFAM" id="SSF47565">
    <property type="entry name" value="Insect pheromone/odorant-binding proteins"/>
    <property type="match status" value="1"/>
</dbReference>
<dbReference type="RefSeq" id="XP_017774856.1">
    <property type="nucleotide sequence ID" value="XM_017919367.1"/>
</dbReference>
<evidence type="ECO:0000256" key="1">
    <source>
        <dbReference type="ARBA" id="ARBA00004613"/>
    </source>
</evidence>